<protein>
    <submittedName>
        <fullName evidence="3">Uncharacterized protein</fullName>
    </submittedName>
</protein>
<organism evidence="3 4">
    <name type="scientific">Mycena rosella</name>
    <name type="common">Pink bonnet</name>
    <name type="synonym">Agaricus rosellus</name>
    <dbReference type="NCBI Taxonomy" id="1033263"/>
    <lineage>
        <taxon>Eukaryota</taxon>
        <taxon>Fungi</taxon>
        <taxon>Dikarya</taxon>
        <taxon>Basidiomycota</taxon>
        <taxon>Agaricomycotina</taxon>
        <taxon>Agaricomycetes</taxon>
        <taxon>Agaricomycetidae</taxon>
        <taxon>Agaricales</taxon>
        <taxon>Marasmiineae</taxon>
        <taxon>Mycenaceae</taxon>
        <taxon>Mycena</taxon>
    </lineage>
</organism>
<proteinExistence type="predicted"/>
<name>A0AAD7G8B5_MYCRO</name>
<dbReference type="AlphaFoldDB" id="A0AAD7G8B5"/>
<evidence type="ECO:0000256" key="1">
    <source>
        <dbReference type="SAM" id="MobiDB-lite"/>
    </source>
</evidence>
<feature type="region of interest" description="Disordered" evidence="1">
    <location>
        <begin position="109"/>
        <end position="132"/>
    </location>
</feature>
<gene>
    <name evidence="3" type="ORF">B0H17DRAFT_112460</name>
</gene>
<dbReference type="Proteomes" id="UP001221757">
    <property type="component" value="Unassembled WGS sequence"/>
</dbReference>
<dbReference type="EMBL" id="JARKIE010000138">
    <property type="protein sequence ID" value="KAJ7677424.1"/>
    <property type="molecule type" value="Genomic_DNA"/>
</dbReference>
<comment type="caution">
    <text evidence="3">The sequence shown here is derived from an EMBL/GenBank/DDBJ whole genome shotgun (WGS) entry which is preliminary data.</text>
</comment>
<reference evidence="3" key="1">
    <citation type="submission" date="2023-03" db="EMBL/GenBank/DDBJ databases">
        <title>Massive genome expansion in bonnet fungi (Mycena s.s.) driven by repeated elements and novel gene families across ecological guilds.</title>
        <authorList>
            <consortium name="Lawrence Berkeley National Laboratory"/>
            <person name="Harder C.B."/>
            <person name="Miyauchi S."/>
            <person name="Viragh M."/>
            <person name="Kuo A."/>
            <person name="Thoen E."/>
            <person name="Andreopoulos B."/>
            <person name="Lu D."/>
            <person name="Skrede I."/>
            <person name="Drula E."/>
            <person name="Henrissat B."/>
            <person name="Morin E."/>
            <person name="Kohler A."/>
            <person name="Barry K."/>
            <person name="LaButti K."/>
            <person name="Morin E."/>
            <person name="Salamov A."/>
            <person name="Lipzen A."/>
            <person name="Mereny Z."/>
            <person name="Hegedus B."/>
            <person name="Baldrian P."/>
            <person name="Stursova M."/>
            <person name="Weitz H."/>
            <person name="Taylor A."/>
            <person name="Grigoriev I.V."/>
            <person name="Nagy L.G."/>
            <person name="Martin F."/>
            <person name="Kauserud H."/>
        </authorList>
    </citation>
    <scope>NUCLEOTIDE SEQUENCE</scope>
    <source>
        <strain evidence="3">CBHHK067</strain>
    </source>
</reference>
<feature type="compositionally biased region" description="Basic and acidic residues" evidence="1">
    <location>
        <begin position="109"/>
        <end position="126"/>
    </location>
</feature>
<evidence type="ECO:0000313" key="4">
    <source>
        <dbReference type="Proteomes" id="UP001221757"/>
    </source>
</evidence>
<feature type="chain" id="PRO_5042228449" evidence="2">
    <location>
        <begin position="19"/>
        <end position="132"/>
    </location>
</feature>
<evidence type="ECO:0000256" key="2">
    <source>
        <dbReference type="SAM" id="SignalP"/>
    </source>
</evidence>
<accession>A0AAD7G8B5</accession>
<keyword evidence="4" id="KW-1185">Reference proteome</keyword>
<feature type="signal peptide" evidence="2">
    <location>
        <begin position="1"/>
        <end position="18"/>
    </location>
</feature>
<sequence length="132" mass="15524">MSRLIWFFVGAGVGTWWATHKKIHVDYQFHRIAQPPLSSAPAQQSPTITSEAVQEMRNHQMSYNRDWEQERDRVRQFSQTAGDTVAELSEATLNTILQATEALKAKMAEHRAFREEERRIEEERRRNPPRYV</sequence>
<keyword evidence="2" id="KW-0732">Signal</keyword>
<evidence type="ECO:0000313" key="3">
    <source>
        <dbReference type="EMBL" id="KAJ7677424.1"/>
    </source>
</evidence>